<dbReference type="GO" id="GO:0031177">
    <property type="term" value="F:phosphopantetheine binding"/>
    <property type="evidence" value="ECO:0007669"/>
    <property type="project" value="TreeGrafter"/>
</dbReference>
<dbReference type="InterPro" id="IPR006162">
    <property type="entry name" value="Ppantetheine_attach_site"/>
</dbReference>
<dbReference type="Pfam" id="PF00550">
    <property type="entry name" value="PP-binding"/>
    <property type="match status" value="1"/>
</dbReference>
<dbReference type="InterPro" id="IPR009081">
    <property type="entry name" value="PP-bd_ACP"/>
</dbReference>
<feature type="domain" description="Carrier" evidence="4">
    <location>
        <begin position="1"/>
        <end position="57"/>
    </location>
</feature>
<comment type="cofactor">
    <cofactor evidence="1">
        <name>pantetheine 4'-phosphate</name>
        <dbReference type="ChEBI" id="CHEBI:47942"/>
    </cofactor>
</comment>
<evidence type="ECO:0000256" key="1">
    <source>
        <dbReference type="ARBA" id="ARBA00001957"/>
    </source>
</evidence>
<dbReference type="PROSITE" id="PS50075">
    <property type="entry name" value="CARRIER"/>
    <property type="match status" value="1"/>
</dbReference>
<dbReference type="OrthoDB" id="9770470at2"/>
<accession>A0A212RK25</accession>
<dbReference type="GO" id="GO:0005829">
    <property type="term" value="C:cytosol"/>
    <property type="evidence" value="ECO:0007669"/>
    <property type="project" value="TreeGrafter"/>
</dbReference>
<dbReference type="GO" id="GO:0009239">
    <property type="term" value="P:enterobactin biosynthetic process"/>
    <property type="evidence" value="ECO:0007669"/>
    <property type="project" value="TreeGrafter"/>
</dbReference>
<evidence type="ECO:0000313" key="6">
    <source>
        <dbReference type="Proteomes" id="UP000197065"/>
    </source>
</evidence>
<dbReference type="PANTHER" id="PTHR45527:SF1">
    <property type="entry name" value="FATTY ACID SYNTHASE"/>
    <property type="match status" value="1"/>
</dbReference>
<keyword evidence="3" id="KW-0597">Phosphoprotein</keyword>
<organism evidence="5 6">
    <name type="scientific">Arboricoccus pini</name>
    <dbReference type="NCBI Taxonomy" id="1963835"/>
    <lineage>
        <taxon>Bacteria</taxon>
        <taxon>Pseudomonadati</taxon>
        <taxon>Pseudomonadota</taxon>
        <taxon>Alphaproteobacteria</taxon>
        <taxon>Geminicoccales</taxon>
        <taxon>Geminicoccaceae</taxon>
        <taxon>Arboricoccus</taxon>
    </lineage>
</organism>
<sequence length="521" mass="57154">HARVGRHDGFFQLGGHSLLAAKLVAQIRKEWGRNLPLKGVFETPELARLAERIDAAQPVPAPKNIILADRAAPLPASGMQTMLWQWQKEHPESGAYNICGAARLKGPLDVGMLRACFAYLVERHEALRTLVREGPDGLEQVICEAEPLAFAVIDLMELEPWAALARAAELAHEQASRPFDLGREMPIRIHLTRLGDEDWVFTLTLNHAFADGLSMGILGEEIQSVYQALILGVEPHLPATLQLADYAAWRRQRDRDPEIQRRLRLACAALPSAWCTHPLRPDRPRERAGTTGARLRFQIPKEAIAAVRRHAAENGATLAMATLTALGITLGKRADWAAIGIGLVSADRELPEFQRVFGCLLETEFAIVQGAPQQSFLDVLTAVREERLASQARGTVPFRRMTAALEADGRLEPGAPPYQISFSYLGRGFDGRNIIPGVEASAFAVENAFEVFELAFDFNERPEGSLHVSMGYRREIFAASTIEGVAADFRRTLIAAATDPSQPLGRLAGFDPSEALNNVGA</sequence>
<dbReference type="InterPro" id="IPR036736">
    <property type="entry name" value="ACP-like_sf"/>
</dbReference>
<dbReference type="InterPro" id="IPR023213">
    <property type="entry name" value="CAT-like_dom_sf"/>
</dbReference>
<evidence type="ECO:0000256" key="2">
    <source>
        <dbReference type="ARBA" id="ARBA00022450"/>
    </source>
</evidence>
<dbReference type="SUPFAM" id="SSF52777">
    <property type="entry name" value="CoA-dependent acyltransferases"/>
    <property type="match status" value="2"/>
</dbReference>
<dbReference type="GO" id="GO:0009366">
    <property type="term" value="C:enterobactin synthetase complex"/>
    <property type="evidence" value="ECO:0007669"/>
    <property type="project" value="TreeGrafter"/>
</dbReference>
<dbReference type="AlphaFoldDB" id="A0A212RK25"/>
<dbReference type="Pfam" id="PF00668">
    <property type="entry name" value="Condensation"/>
    <property type="match status" value="1"/>
</dbReference>
<dbReference type="PROSITE" id="PS00012">
    <property type="entry name" value="PHOSPHOPANTETHEINE"/>
    <property type="match status" value="1"/>
</dbReference>
<dbReference type="SUPFAM" id="SSF47336">
    <property type="entry name" value="ACP-like"/>
    <property type="match status" value="1"/>
</dbReference>
<name>A0A212RK25_9PROT</name>
<dbReference type="InterPro" id="IPR001242">
    <property type="entry name" value="Condensation_dom"/>
</dbReference>
<feature type="non-terminal residue" evidence="5">
    <location>
        <position position="1"/>
    </location>
</feature>
<reference evidence="5 6" key="1">
    <citation type="submission" date="2017-06" db="EMBL/GenBank/DDBJ databases">
        <authorList>
            <person name="Kim H.J."/>
            <person name="Triplett B.A."/>
        </authorList>
    </citation>
    <scope>NUCLEOTIDE SEQUENCE [LARGE SCALE GENOMIC DNA]</scope>
    <source>
        <strain evidence="5 6">B29T1</strain>
    </source>
</reference>
<proteinExistence type="predicted"/>
<dbReference type="Gene3D" id="1.10.1200.10">
    <property type="entry name" value="ACP-like"/>
    <property type="match status" value="1"/>
</dbReference>
<evidence type="ECO:0000256" key="3">
    <source>
        <dbReference type="ARBA" id="ARBA00022553"/>
    </source>
</evidence>
<dbReference type="EMBL" id="FYEH01000010">
    <property type="protein sequence ID" value="SNB72802.1"/>
    <property type="molecule type" value="Genomic_DNA"/>
</dbReference>
<evidence type="ECO:0000313" key="5">
    <source>
        <dbReference type="EMBL" id="SNB72802.1"/>
    </source>
</evidence>
<dbReference type="RefSeq" id="WP_133063908.1">
    <property type="nucleotide sequence ID" value="NZ_FYEH01000010.1"/>
</dbReference>
<protein>
    <submittedName>
        <fullName evidence="5">Phosphopantetheine attachment site</fullName>
    </submittedName>
</protein>
<gene>
    <name evidence="5" type="ORF">SAMN07250955_1101</name>
</gene>
<keyword evidence="6" id="KW-1185">Reference proteome</keyword>
<dbReference type="PANTHER" id="PTHR45527">
    <property type="entry name" value="NONRIBOSOMAL PEPTIDE SYNTHETASE"/>
    <property type="match status" value="1"/>
</dbReference>
<dbReference type="Proteomes" id="UP000197065">
    <property type="component" value="Unassembled WGS sequence"/>
</dbReference>
<evidence type="ECO:0000259" key="4">
    <source>
        <dbReference type="PROSITE" id="PS50075"/>
    </source>
</evidence>
<dbReference type="GO" id="GO:0043041">
    <property type="term" value="P:amino acid activation for nonribosomal peptide biosynthetic process"/>
    <property type="evidence" value="ECO:0007669"/>
    <property type="project" value="TreeGrafter"/>
</dbReference>
<dbReference type="Gene3D" id="3.30.559.10">
    <property type="entry name" value="Chloramphenicol acetyltransferase-like domain"/>
    <property type="match status" value="1"/>
</dbReference>
<dbReference type="Gene3D" id="3.30.559.30">
    <property type="entry name" value="Nonribosomal peptide synthetase, condensation domain"/>
    <property type="match status" value="1"/>
</dbReference>
<keyword evidence="2" id="KW-0596">Phosphopantetheine</keyword>
<dbReference type="GO" id="GO:0047527">
    <property type="term" value="F:2,3-dihydroxybenzoate-serine ligase activity"/>
    <property type="evidence" value="ECO:0007669"/>
    <property type="project" value="TreeGrafter"/>
</dbReference>